<dbReference type="InterPro" id="IPR029063">
    <property type="entry name" value="SAM-dependent_MTases_sf"/>
</dbReference>
<sequence>MSITQQDAAELTGKLEAISINPDLILALDNDATRRRLCEAARKLSYALEAQGDTVWRVEMSPLELVLARIGVQTKIFEVLSNEPEGSTLCNEEVAQKSDVDPALLKRLLRYYQSYGMVAQPEDDRYAASRITKHLASKLGREGLRPFLDVVDMRELARGADASTPIFVDVGGAAGHQCIAVRDKYPDLAGRIILEDMAHVLDQVKANPLPSFGGIETEPYDFFKQEQPVKGMSSIISIPISNISA</sequence>
<dbReference type="Gene3D" id="1.10.10.10">
    <property type="entry name" value="Winged helix-like DNA-binding domain superfamily/Winged helix DNA-binding domain"/>
    <property type="match status" value="1"/>
</dbReference>
<reference evidence="1 2" key="1">
    <citation type="submission" date="2024-02" db="EMBL/GenBank/DDBJ databases">
        <title>De novo assembly and annotation of 12 fungi associated with fruit tree decline syndrome in Ontario, Canada.</title>
        <authorList>
            <person name="Sulman M."/>
            <person name="Ellouze W."/>
            <person name="Ilyukhin E."/>
        </authorList>
    </citation>
    <scope>NUCLEOTIDE SEQUENCE [LARGE SCALE GENOMIC DNA]</scope>
    <source>
        <strain evidence="1 2">M11/M66-122</strain>
    </source>
</reference>
<organism evidence="1 2">
    <name type="scientific">Diatrype stigma</name>
    <dbReference type="NCBI Taxonomy" id="117547"/>
    <lineage>
        <taxon>Eukaryota</taxon>
        <taxon>Fungi</taxon>
        <taxon>Dikarya</taxon>
        <taxon>Ascomycota</taxon>
        <taxon>Pezizomycotina</taxon>
        <taxon>Sordariomycetes</taxon>
        <taxon>Xylariomycetidae</taxon>
        <taxon>Xylariales</taxon>
        <taxon>Diatrypaceae</taxon>
        <taxon>Diatrype</taxon>
    </lineage>
</organism>
<evidence type="ECO:0008006" key="3">
    <source>
        <dbReference type="Google" id="ProtNLM"/>
    </source>
</evidence>
<gene>
    <name evidence="1" type="ORF">SLS62_005408</name>
</gene>
<comment type="caution">
    <text evidence="1">The sequence shown here is derived from an EMBL/GenBank/DDBJ whole genome shotgun (WGS) entry which is preliminary data.</text>
</comment>
<dbReference type="EMBL" id="JAKJXP020000036">
    <property type="protein sequence ID" value="KAK7752639.1"/>
    <property type="molecule type" value="Genomic_DNA"/>
</dbReference>
<dbReference type="PANTHER" id="PTHR43712">
    <property type="entry name" value="PUTATIVE (AFU_ORTHOLOGUE AFUA_4G14580)-RELATED"/>
    <property type="match status" value="1"/>
</dbReference>
<dbReference type="SUPFAM" id="SSF53335">
    <property type="entry name" value="S-adenosyl-L-methionine-dependent methyltransferases"/>
    <property type="match status" value="1"/>
</dbReference>
<dbReference type="AlphaFoldDB" id="A0AAN9V0P9"/>
<accession>A0AAN9V0P9</accession>
<name>A0AAN9V0P9_9PEZI</name>
<evidence type="ECO:0000313" key="1">
    <source>
        <dbReference type="EMBL" id="KAK7752639.1"/>
    </source>
</evidence>
<dbReference type="Gene3D" id="3.40.50.150">
    <property type="entry name" value="Vaccinia Virus protein VP39"/>
    <property type="match status" value="1"/>
</dbReference>
<keyword evidence="2" id="KW-1185">Reference proteome</keyword>
<dbReference type="PANTHER" id="PTHR43712:SF1">
    <property type="entry name" value="HYPOTHETICAL O-METHYLTRANSFERASE (EUROFUNG)-RELATED"/>
    <property type="match status" value="1"/>
</dbReference>
<proteinExistence type="predicted"/>
<dbReference type="InterPro" id="IPR036390">
    <property type="entry name" value="WH_DNA-bd_sf"/>
</dbReference>
<dbReference type="InterPro" id="IPR036388">
    <property type="entry name" value="WH-like_DNA-bd_sf"/>
</dbReference>
<dbReference type="Proteomes" id="UP001320420">
    <property type="component" value="Unassembled WGS sequence"/>
</dbReference>
<evidence type="ECO:0000313" key="2">
    <source>
        <dbReference type="Proteomes" id="UP001320420"/>
    </source>
</evidence>
<protein>
    <recommendedName>
        <fullName evidence="3">O-methyltransferase domain-containing protein</fullName>
    </recommendedName>
</protein>
<dbReference type="SUPFAM" id="SSF46785">
    <property type="entry name" value="Winged helix' DNA-binding domain"/>
    <property type="match status" value="1"/>
</dbReference>